<accession>A0A839QPZ3</accession>
<organism evidence="1 2">
    <name type="scientific">Paeniglutamicibacter cryotolerans</name>
    <dbReference type="NCBI Taxonomy" id="670079"/>
    <lineage>
        <taxon>Bacteria</taxon>
        <taxon>Bacillati</taxon>
        <taxon>Actinomycetota</taxon>
        <taxon>Actinomycetes</taxon>
        <taxon>Micrococcales</taxon>
        <taxon>Micrococcaceae</taxon>
        <taxon>Paeniglutamicibacter</taxon>
    </lineage>
</organism>
<name>A0A839QPZ3_9MICC</name>
<dbReference type="Proteomes" id="UP000523000">
    <property type="component" value="Unassembled WGS sequence"/>
</dbReference>
<dbReference type="EMBL" id="JACHVS010000005">
    <property type="protein sequence ID" value="MBB2997673.1"/>
    <property type="molecule type" value="Genomic_DNA"/>
</dbReference>
<evidence type="ECO:0000313" key="2">
    <source>
        <dbReference type="Proteomes" id="UP000523000"/>
    </source>
</evidence>
<dbReference type="RefSeq" id="WP_183513315.1">
    <property type="nucleotide sequence ID" value="NZ_BAABGK010000086.1"/>
</dbReference>
<gene>
    <name evidence="1" type="ORF">E9229_003945</name>
</gene>
<sequence length="60" mass="6230">MPCKTAAGDDAETAWLKIATDYKVADPQALLDTYKAGLEANAGATYEDATANCVAGFTSK</sequence>
<dbReference type="AlphaFoldDB" id="A0A839QPZ3"/>
<keyword evidence="2" id="KW-1185">Reference proteome</keyword>
<proteinExistence type="predicted"/>
<protein>
    <submittedName>
        <fullName evidence="1">Uncharacterized protein</fullName>
    </submittedName>
</protein>
<evidence type="ECO:0000313" key="1">
    <source>
        <dbReference type="EMBL" id="MBB2997673.1"/>
    </source>
</evidence>
<reference evidence="1 2" key="1">
    <citation type="submission" date="2020-08" db="EMBL/GenBank/DDBJ databases">
        <title>Sequencing the genomes of 1000 actinobacteria strains.</title>
        <authorList>
            <person name="Klenk H.-P."/>
        </authorList>
    </citation>
    <scope>NUCLEOTIDE SEQUENCE [LARGE SCALE GENOMIC DNA]</scope>
    <source>
        <strain evidence="1 2">DSM 22826</strain>
    </source>
</reference>
<comment type="caution">
    <text evidence="1">The sequence shown here is derived from an EMBL/GenBank/DDBJ whole genome shotgun (WGS) entry which is preliminary data.</text>
</comment>